<gene>
    <name evidence="2" type="ordered locus">Mpal_0821</name>
</gene>
<proteinExistence type="predicted"/>
<keyword evidence="1" id="KW-0812">Transmembrane</keyword>
<keyword evidence="1" id="KW-0472">Membrane</keyword>
<name>B8GGA9_METPE</name>
<dbReference type="RefSeq" id="WP_012617502.1">
    <property type="nucleotide sequence ID" value="NC_011832.1"/>
</dbReference>
<evidence type="ECO:0000313" key="3">
    <source>
        <dbReference type="Proteomes" id="UP000002457"/>
    </source>
</evidence>
<keyword evidence="1" id="KW-1133">Transmembrane helix</keyword>
<accession>B8GGA9</accession>
<dbReference type="HOGENOM" id="CLU_172279_2_0_2"/>
<keyword evidence="3" id="KW-1185">Reference proteome</keyword>
<dbReference type="eggNOG" id="arCOG03875">
    <property type="taxonomic scope" value="Archaea"/>
</dbReference>
<organism evidence="2 3">
    <name type="scientific">Methanosphaerula palustris (strain ATCC BAA-1556 / DSM 19958 / E1-9c)</name>
    <dbReference type="NCBI Taxonomy" id="521011"/>
    <lineage>
        <taxon>Archaea</taxon>
        <taxon>Methanobacteriati</taxon>
        <taxon>Methanobacteriota</taxon>
        <taxon>Stenosarchaea group</taxon>
        <taxon>Methanomicrobia</taxon>
        <taxon>Methanomicrobiales</taxon>
        <taxon>Methanoregulaceae</taxon>
        <taxon>Methanosphaerula</taxon>
    </lineage>
</organism>
<dbReference type="STRING" id="521011.Mpal_0821"/>
<protein>
    <submittedName>
        <fullName evidence="2">Uncharacterized protein</fullName>
    </submittedName>
</protein>
<dbReference type="GeneID" id="7272311"/>
<dbReference type="InterPro" id="IPR058357">
    <property type="entry name" value="DUF8044"/>
</dbReference>
<dbReference type="Pfam" id="PF26161">
    <property type="entry name" value="DUF8044"/>
    <property type="match status" value="1"/>
</dbReference>
<dbReference type="Proteomes" id="UP000002457">
    <property type="component" value="Chromosome"/>
</dbReference>
<feature type="transmembrane region" description="Helical" evidence="1">
    <location>
        <begin position="59"/>
        <end position="79"/>
    </location>
</feature>
<sequence length="81" mass="9043">MAIVALTIWTLLIAFFMILSGTINLEFFFVLWLIGLIVAVELTSMKFSTPPSVQKNRYLVAIGIMLFGIIIAVKVKVILNL</sequence>
<reference evidence="2 3" key="1">
    <citation type="journal article" date="2015" name="Genome Announc.">
        <title>Complete Genome Sequence of Methanosphaerula palustris E1-9CT, a Hydrogenotrophic Methanogen Isolated from a Minerotrophic Fen Peatland.</title>
        <authorList>
            <person name="Cadillo-Quiroz H."/>
            <person name="Browne P."/>
            <person name="Kyrpides N."/>
            <person name="Woyke T."/>
            <person name="Goodwin L."/>
            <person name="Detter C."/>
            <person name="Yavitt J.B."/>
            <person name="Zinder S.H."/>
        </authorList>
    </citation>
    <scope>NUCLEOTIDE SEQUENCE [LARGE SCALE GENOMIC DNA]</scope>
    <source>
        <strain evidence="3">ATCC BAA-1556 / DSM 19958 / E1-9c</strain>
    </source>
</reference>
<dbReference type="AlphaFoldDB" id="B8GGA9"/>
<feature type="transmembrane region" description="Helical" evidence="1">
    <location>
        <begin position="30"/>
        <end position="47"/>
    </location>
</feature>
<dbReference type="EMBL" id="CP001338">
    <property type="protein sequence ID" value="ACL16183.1"/>
    <property type="molecule type" value="Genomic_DNA"/>
</dbReference>
<evidence type="ECO:0000256" key="1">
    <source>
        <dbReference type="SAM" id="Phobius"/>
    </source>
</evidence>
<dbReference type="KEGG" id="mpl:Mpal_0821"/>
<evidence type="ECO:0000313" key="2">
    <source>
        <dbReference type="EMBL" id="ACL16183.1"/>
    </source>
</evidence>